<protein>
    <submittedName>
        <fullName evidence="1">Uncharacterized protein</fullName>
    </submittedName>
</protein>
<proteinExistence type="predicted"/>
<evidence type="ECO:0000313" key="1">
    <source>
        <dbReference type="EMBL" id="KRG60240.1"/>
    </source>
</evidence>
<sequence>MILLRMGLIDSTSPILNSDFSLQGGNDSRWLLEKMLRIGAAGSAGDRERGRNWVESPQLTDDRRAEWWTRQEALGNTDPLRIYGRTDMLRPVFDIQRTAGMYRVVPAGYKSEFDPDGRLVASEHYLNPEIIIQGGRFVLTYRVHRGSVHEFVLPRAIERKIRRQAVTRLEIGVVARSSGNSFTWIVDDRLAGEVLGGVL</sequence>
<accession>A0ABR5NNE4</accession>
<name>A0ABR5NNE4_9GAMM</name>
<gene>
    <name evidence="1" type="ORF">ABB22_02385</name>
</gene>
<dbReference type="Proteomes" id="UP000050902">
    <property type="component" value="Unassembled WGS sequence"/>
</dbReference>
<comment type="caution">
    <text evidence="1">The sequence shown here is derived from an EMBL/GenBank/DDBJ whole genome shotgun (WGS) entry which is preliminary data.</text>
</comment>
<organism evidence="1 2">
    <name type="scientific">Stenotrophomonas nitritireducens</name>
    <dbReference type="NCBI Taxonomy" id="83617"/>
    <lineage>
        <taxon>Bacteria</taxon>
        <taxon>Pseudomonadati</taxon>
        <taxon>Pseudomonadota</taxon>
        <taxon>Gammaproteobacteria</taxon>
        <taxon>Lysobacterales</taxon>
        <taxon>Lysobacteraceae</taxon>
        <taxon>Stenotrophomonas</taxon>
    </lineage>
</organism>
<reference evidence="1 2" key="1">
    <citation type="submission" date="2015-05" db="EMBL/GenBank/DDBJ databases">
        <title>Genome sequencing and analysis of members of genus Stenotrophomonas.</title>
        <authorList>
            <person name="Patil P.P."/>
            <person name="Midha S."/>
            <person name="Patil P.B."/>
        </authorList>
    </citation>
    <scope>NUCLEOTIDE SEQUENCE [LARGE SCALE GENOMIC DNA]</scope>
    <source>
        <strain evidence="1 2">DSM 12575</strain>
    </source>
</reference>
<evidence type="ECO:0000313" key="2">
    <source>
        <dbReference type="Proteomes" id="UP000050902"/>
    </source>
</evidence>
<dbReference type="EMBL" id="LDJG01000003">
    <property type="protein sequence ID" value="KRG60240.1"/>
    <property type="molecule type" value="Genomic_DNA"/>
</dbReference>
<keyword evidence="2" id="KW-1185">Reference proteome</keyword>